<proteinExistence type="predicted"/>
<accession>A0A066WYX5</accession>
<dbReference type="AlphaFoldDB" id="A0A066WYX5"/>
<evidence type="ECO:0000313" key="1">
    <source>
        <dbReference type="EMBL" id="KDN56139.1"/>
    </source>
</evidence>
<evidence type="ECO:0000313" key="2">
    <source>
        <dbReference type="Proteomes" id="UP000027064"/>
    </source>
</evidence>
<dbReference type="PATRIC" id="fig|1492738.3.peg.685"/>
<gene>
    <name evidence="1" type="ORF">FEM21_06910</name>
</gene>
<comment type="caution">
    <text evidence="1">The sequence shown here is derived from an EMBL/GenBank/DDBJ whole genome shotgun (WGS) entry which is preliminary data.</text>
</comment>
<dbReference type="EMBL" id="JNCA01000006">
    <property type="protein sequence ID" value="KDN56139.1"/>
    <property type="molecule type" value="Genomic_DNA"/>
</dbReference>
<keyword evidence="2" id="KW-1185">Reference proteome</keyword>
<reference evidence="1 2" key="1">
    <citation type="submission" date="2014-05" db="EMBL/GenBank/DDBJ databases">
        <title>Genome Sequence of Flavobacterium sp. EM1321.</title>
        <authorList>
            <person name="Shin S.-K."/>
            <person name="Yi H."/>
        </authorList>
    </citation>
    <scope>NUCLEOTIDE SEQUENCE [LARGE SCALE GENOMIC DNA]</scope>
    <source>
        <strain evidence="1 2">EM1321</strain>
    </source>
</reference>
<organism evidence="1 2">
    <name type="scientific">Flavobacterium seoulense</name>
    <dbReference type="NCBI Taxonomy" id="1492738"/>
    <lineage>
        <taxon>Bacteria</taxon>
        <taxon>Pseudomonadati</taxon>
        <taxon>Bacteroidota</taxon>
        <taxon>Flavobacteriia</taxon>
        <taxon>Flavobacteriales</taxon>
        <taxon>Flavobacteriaceae</taxon>
        <taxon>Flavobacterium</taxon>
    </lineage>
</organism>
<name>A0A066WYX5_9FLAO</name>
<sequence length="40" mass="4477">MEEIPETYVAGHRLSERQISIKHAPVDMSAQGTLVRLTLV</sequence>
<dbReference type="Proteomes" id="UP000027064">
    <property type="component" value="Unassembled WGS sequence"/>
</dbReference>
<protein>
    <submittedName>
        <fullName evidence="1">Uncharacterized protein</fullName>
    </submittedName>
</protein>